<evidence type="ECO:0000313" key="1">
    <source>
        <dbReference type="EMBL" id="GIE13277.1"/>
    </source>
</evidence>
<proteinExistence type="predicted"/>
<comment type="caution">
    <text evidence="1">The sequence shown here is derived from an EMBL/GenBank/DDBJ whole genome shotgun (WGS) entry which is preliminary data.</text>
</comment>
<dbReference type="Proteomes" id="UP000598174">
    <property type="component" value="Unassembled WGS sequence"/>
</dbReference>
<protein>
    <submittedName>
        <fullName evidence="1">Uncharacterized protein</fullName>
    </submittedName>
</protein>
<keyword evidence="2" id="KW-1185">Reference proteome</keyword>
<dbReference type="InterPro" id="IPR039498">
    <property type="entry name" value="NTP_transf_5"/>
</dbReference>
<reference evidence="1" key="1">
    <citation type="submission" date="2021-01" db="EMBL/GenBank/DDBJ databases">
        <title>Whole genome shotgun sequence of Actinoplanes ferrugineus NBRC 15555.</title>
        <authorList>
            <person name="Komaki H."/>
            <person name="Tamura T."/>
        </authorList>
    </citation>
    <scope>NUCLEOTIDE SEQUENCE</scope>
    <source>
        <strain evidence="1">NBRC 15555</strain>
    </source>
</reference>
<organism evidence="1 2">
    <name type="scientific">Paractinoplanes ferrugineus</name>
    <dbReference type="NCBI Taxonomy" id="113564"/>
    <lineage>
        <taxon>Bacteria</taxon>
        <taxon>Bacillati</taxon>
        <taxon>Actinomycetota</taxon>
        <taxon>Actinomycetes</taxon>
        <taxon>Micromonosporales</taxon>
        <taxon>Micromonosporaceae</taxon>
        <taxon>Paractinoplanes</taxon>
    </lineage>
</organism>
<sequence>MTDVVGDRLVPRAGLDRLPAQHRTAVELLLLLSRVSPGPEVGAAAEQVIKEGVDWDFFLAQARRHRVIGLVARNFERLLLWELDAFLYASAETFRAVHLYHQARNATLQRELTEFMPRIAAEVPGVLIRKGLYLAQHIYRDLGSRPMADMDLLMTRRDARRATEILNDLGYAMGDTTPDSRRVEPLPPNEMAFWRMHVNNLPPMFRTTSDPYVREFIVDISVGLFLPRAGFTVPTEEVLGRAVPAHFGDVDILVPAPTDLVLDLCAHLYKESTTLRYLHRLKHQRLIQYCDLRETLARLGGPDFWDRFAALVRQHGVELVAYYALAHLEMLFPGTVPPALLDDWRTGASPTFLDEYATVDLPDPLVWESDFLNRTFAAETRPNLPASSSPV</sequence>
<gene>
    <name evidence="1" type="ORF">Afe05nite_51170</name>
</gene>
<dbReference type="AlphaFoldDB" id="A0A919MMI0"/>
<dbReference type="EMBL" id="BOMM01000047">
    <property type="protein sequence ID" value="GIE13277.1"/>
    <property type="molecule type" value="Genomic_DNA"/>
</dbReference>
<dbReference type="RefSeq" id="WP_203819720.1">
    <property type="nucleotide sequence ID" value="NZ_BAAABP010000052.1"/>
</dbReference>
<accession>A0A919MMI0</accession>
<evidence type="ECO:0000313" key="2">
    <source>
        <dbReference type="Proteomes" id="UP000598174"/>
    </source>
</evidence>
<name>A0A919MMI0_9ACTN</name>
<dbReference type="Pfam" id="PF14907">
    <property type="entry name" value="NTP_transf_5"/>
    <property type="match status" value="1"/>
</dbReference>